<dbReference type="PIRSF" id="PIRSF006305">
    <property type="entry name" value="Maf"/>
    <property type="match status" value="1"/>
</dbReference>
<dbReference type="HAMAP" id="MF_00528">
    <property type="entry name" value="Maf"/>
    <property type="match status" value="1"/>
</dbReference>
<dbReference type="STRING" id="411473.RUMCAL_00836"/>
<gene>
    <name evidence="7" type="ORF">RUMCAL_00836</name>
</gene>
<evidence type="ECO:0000313" key="7">
    <source>
        <dbReference type="EMBL" id="ERJ96787.1"/>
    </source>
</evidence>
<proteinExistence type="inferred from homology"/>
<dbReference type="Pfam" id="PF02545">
    <property type="entry name" value="Maf"/>
    <property type="match status" value="1"/>
</dbReference>
<dbReference type="Gene3D" id="3.90.950.10">
    <property type="match status" value="1"/>
</dbReference>
<name>U2KWW8_9FIRM</name>
<organism evidence="7 8">
    <name type="scientific">Ruminococcus callidus ATCC 27760</name>
    <dbReference type="NCBI Taxonomy" id="411473"/>
    <lineage>
        <taxon>Bacteria</taxon>
        <taxon>Bacillati</taxon>
        <taxon>Bacillota</taxon>
        <taxon>Clostridia</taxon>
        <taxon>Eubacteriales</taxon>
        <taxon>Oscillospiraceae</taxon>
        <taxon>Ruminococcus</taxon>
    </lineage>
</organism>
<evidence type="ECO:0000256" key="2">
    <source>
        <dbReference type="ARBA" id="ARBA00004496"/>
    </source>
</evidence>
<comment type="subcellular location">
    <subcellularLocation>
        <location evidence="2 6">Cytoplasm</location>
    </subcellularLocation>
</comment>
<dbReference type="GO" id="GO:0005737">
    <property type="term" value="C:cytoplasm"/>
    <property type="evidence" value="ECO:0007669"/>
    <property type="project" value="UniProtKB-SubCell"/>
</dbReference>
<comment type="catalytic activity">
    <reaction evidence="6">
        <text>UTP + H2O = UMP + diphosphate + H(+)</text>
        <dbReference type="Rhea" id="RHEA:29395"/>
        <dbReference type="ChEBI" id="CHEBI:15377"/>
        <dbReference type="ChEBI" id="CHEBI:15378"/>
        <dbReference type="ChEBI" id="CHEBI:33019"/>
        <dbReference type="ChEBI" id="CHEBI:46398"/>
        <dbReference type="ChEBI" id="CHEBI:57865"/>
        <dbReference type="EC" id="3.6.1.9"/>
    </reaction>
</comment>
<dbReference type="OrthoDB" id="9807767at2"/>
<dbReference type="GO" id="GO:0036221">
    <property type="term" value="F:UTP diphosphatase activity"/>
    <property type="evidence" value="ECO:0007669"/>
    <property type="project" value="RHEA"/>
</dbReference>
<keyword evidence="8" id="KW-1185">Reference proteome</keyword>
<dbReference type="eggNOG" id="COG0424">
    <property type="taxonomic scope" value="Bacteria"/>
</dbReference>
<evidence type="ECO:0000256" key="3">
    <source>
        <dbReference type="ARBA" id="ARBA00022490"/>
    </source>
</evidence>
<dbReference type="Proteomes" id="UP000016662">
    <property type="component" value="Unassembled WGS sequence"/>
</dbReference>
<dbReference type="HOGENOM" id="CLU_040416_2_1_9"/>
<dbReference type="AlphaFoldDB" id="U2KWW8"/>
<dbReference type="InterPro" id="IPR029001">
    <property type="entry name" value="ITPase-like_fam"/>
</dbReference>
<keyword evidence="5 6" id="KW-0546">Nucleotide metabolism</keyword>
<dbReference type="InterPro" id="IPR003697">
    <property type="entry name" value="Maf-like"/>
</dbReference>
<dbReference type="CDD" id="cd00555">
    <property type="entry name" value="Maf"/>
    <property type="match status" value="1"/>
</dbReference>
<feature type="site" description="Important for substrate specificity" evidence="6">
    <location>
        <position position="11"/>
    </location>
</feature>
<dbReference type="EC" id="3.6.1.9" evidence="6"/>
<sequence>MGLILASASPRRQELLRLITEDFTVFPAAVDESLPPVLSVQKAAQYLARKKALAVANEYPNDIVLGSDTTVVLENAIFGKPKTPEHAAEMLRQLSGKTHTVITGVALAQGERVSSFQTETAVTFYPLTEEQIQAYLATGEPMDKAGSYGIQGYGALLVQNINGDFYSVMGLPVAETARALQCFCKGNDVL</sequence>
<evidence type="ECO:0000256" key="5">
    <source>
        <dbReference type="ARBA" id="ARBA00023080"/>
    </source>
</evidence>
<comment type="caution">
    <text evidence="6">Lacks conserved residue(s) required for the propagation of feature annotation.</text>
</comment>
<accession>U2KWW8</accession>
<dbReference type="EMBL" id="AWVF01000095">
    <property type="protein sequence ID" value="ERJ96787.1"/>
    <property type="molecule type" value="Genomic_DNA"/>
</dbReference>
<dbReference type="PANTHER" id="PTHR43213">
    <property type="entry name" value="BIFUNCTIONAL DTTP/UTP PYROPHOSPHATASE/METHYLTRANSFERASE PROTEIN-RELATED"/>
    <property type="match status" value="1"/>
</dbReference>
<evidence type="ECO:0000256" key="4">
    <source>
        <dbReference type="ARBA" id="ARBA00022801"/>
    </source>
</evidence>
<comment type="function">
    <text evidence="6">Nucleoside triphosphate pyrophosphatase that hydrolyzes dTTP and UTP. May have a dual role in cell division arrest and in preventing the incorporation of modified nucleotides into cellular nucleic acids.</text>
</comment>
<dbReference type="GO" id="GO:0009117">
    <property type="term" value="P:nucleotide metabolic process"/>
    <property type="evidence" value="ECO:0007669"/>
    <property type="project" value="UniProtKB-KW"/>
</dbReference>
<feature type="active site" description="Proton acceptor" evidence="6">
    <location>
        <position position="68"/>
    </location>
</feature>
<dbReference type="RefSeq" id="WP_021682298.1">
    <property type="nucleotide sequence ID" value="NZ_KI260408.1"/>
</dbReference>
<protein>
    <recommendedName>
        <fullName evidence="6">dTTP/UTP pyrophosphatase</fullName>
        <shortName evidence="6">dTTPase/UTPase</shortName>
        <ecNumber evidence="6">3.6.1.9</ecNumber>
    </recommendedName>
    <alternativeName>
        <fullName evidence="6">Nucleoside triphosphate pyrophosphatase</fullName>
    </alternativeName>
    <alternativeName>
        <fullName evidence="6">Nucleotide pyrophosphatase</fullName>
        <shortName evidence="6">Nucleotide PPase</shortName>
    </alternativeName>
</protein>
<reference evidence="7 8" key="1">
    <citation type="submission" date="2013-07" db="EMBL/GenBank/DDBJ databases">
        <authorList>
            <person name="Weinstock G."/>
            <person name="Sodergren E."/>
            <person name="Wylie T."/>
            <person name="Fulton L."/>
            <person name="Fulton R."/>
            <person name="Fronick C."/>
            <person name="O'Laughlin M."/>
            <person name="Godfrey J."/>
            <person name="Miner T."/>
            <person name="Herter B."/>
            <person name="Appelbaum E."/>
            <person name="Cordes M."/>
            <person name="Lek S."/>
            <person name="Wollam A."/>
            <person name="Pepin K.H."/>
            <person name="Palsikar V.B."/>
            <person name="Mitreva M."/>
            <person name="Wilson R.K."/>
        </authorList>
    </citation>
    <scope>NUCLEOTIDE SEQUENCE [LARGE SCALE GENOMIC DNA]</scope>
    <source>
        <strain evidence="7 8">ATCC 27760</strain>
    </source>
</reference>
<dbReference type="FunFam" id="3.90.950.10:FF:000005">
    <property type="entry name" value="7-methyl-GTP pyrophosphatase"/>
    <property type="match status" value="1"/>
</dbReference>
<dbReference type="NCBIfam" id="TIGR00172">
    <property type="entry name" value="maf"/>
    <property type="match status" value="1"/>
</dbReference>
<dbReference type="PATRIC" id="fig|411473.3.peg.682"/>
<keyword evidence="4 6" id="KW-0378">Hydrolase</keyword>
<dbReference type="PANTHER" id="PTHR43213:SF5">
    <property type="entry name" value="BIFUNCTIONAL DTTP_UTP PYROPHOSPHATASE_METHYLTRANSFERASE PROTEIN-RELATED"/>
    <property type="match status" value="1"/>
</dbReference>
<evidence type="ECO:0000256" key="1">
    <source>
        <dbReference type="ARBA" id="ARBA00001968"/>
    </source>
</evidence>
<feature type="site" description="Important for substrate specificity" evidence="6">
    <location>
        <position position="151"/>
    </location>
</feature>
<dbReference type="SUPFAM" id="SSF52972">
    <property type="entry name" value="ITPase-like"/>
    <property type="match status" value="1"/>
</dbReference>
<dbReference type="GO" id="GO:0036218">
    <property type="term" value="F:dTTP diphosphatase activity"/>
    <property type="evidence" value="ECO:0007669"/>
    <property type="project" value="RHEA"/>
</dbReference>
<comment type="catalytic activity">
    <reaction evidence="6">
        <text>dTTP + H2O = dTMP + diphosphate + H(+)</text>
        <dbReference type="Rhea" id="RHEA:28534"/>
        <dbReference type="ChEBI" id="CHEBI:15377"/>
        <dbReference type="ChEBI" id="CHEBI:15378"/>
        <dbReference type="ChEBI" id="CHEBI:33019"/>
        <dbReference type="ChEBI" id="CHEBI:37568"/>
        <dbReference type="ChEBI" id="CHEBI:63528"/>
        <dbReference type="EC" id="3.6.1.9"/>
    </reaction>
</comment>
<comment type="caution">
    <text evidence="7">The sequence shown here is derived from an EMBL/GenBank/DDBJ whole genome shotgun (WGS) entry which is preliminary data.</text>
</comment>
<evidence type="ECO:0000256" key="6">
    <source>
        <dbReference type="HAMAP-Rule" id="MF_00528"/>
    </source>
</evidence>
<feature type="site" description="Important for substrate specificity" evidence="6">
    <location>
        <position position="69"/>
    </location>
</feature>
<keyword evidence="3 6" id="KW-0963">Cytoplasm</keyword>
<comment type="cofactor">
    <cofactor evidence="1 6">
        <name>a divalent metal cation</name>
        <dbReference type="ChEBI" id="CHEBI:60240"/>
    </cofactor>
</comment>
<comment type="similarity">
    <text evidence="6">Belongs to the Maf family. YhdE subfamily.</text>
</comment>
<evidence type="ECO:0000313" key="8">
    <source>
        <dbReference type="Proteomes" id="UP000016662"/>
    </source>
</evidence>